<name>A0A5B6VT46_9ROSI</name>
<evidence type="ECO:0000313" key="1">
    <source>
        <dbReference type="EMBL" id="KAA3472619.1"/>
    </source>
</evidence>
<protein>
    <submittedName>
        <fullName evidence="1">Uncharacterized protein</fullName>
    </submittedName>
</protein>
<evidence type="ECO:0000313" key="2">
    <source>
        <dbReference type="Proteomes" id="UP000325315"/>
    </source>
</evidence>
<keyword evidence="2" id="KW-1185">Reference proteome</keyword>
<proteinExistence type="predicted"/>
<dbReference type="EMBL" id="SMMG02000005">
    <property type="protein sequence ID" value="KAA3472619.1"/>
    <property type="molecule type" value="Genomic_DNA"/>
</dbReference>
<dbReference type="AlphaFoldDB" id="A0A5B6VT46"/>
<comment type="caution">
    <text evidence="1">The sequence shown here is derived from an EMBL/GenBank/DDBJ whole genome shotgun (WGS) entry which is preliminary data.</text>
</comment>
<organism evidence="1 2">
    <name type="scientific">Gossypium australe</name>
    <dbReference type="NCBI Taxonomy" id="47621"/>
    <lineage>
        <taxon>Eukaryota</taxon>
        <taxon>Viridiplantae</taxon>
        <taxon>Streptophyta</taxon>
        <taxon>Embryophyta</taxon>
        <taxon>Tracheophyta</taxon>
        <taxon>Spermatophyta</taxon>
        <taxon>Magnoliopsida</taxon>
        <taxon>eudicotyledons</taxon>
        <taxon>Gunneridae</taxon>
        <taxon>Pentapetalae</taxon>
        <taxon>rosids</taxon>
        <taxon>malvids</taxon>
        <taxon>Malvales</taxon>
        <taxon>Malvaceae</taxon>
        <taxon>Malvoideae</taxon>
        <taxon>Gossypium</taxon>
    </lineage>
</organism>
<accession>A0A5B6VT46</accession>
<reference evidence="2" key="1">
    <citation type="journal article" date="2019" name="Plant Biotechnol. J.">
        <title>Genome sequencing of the Australian wild diploid species Gossypium australe highlights disease resistance and delayed gland morphogenesis.</title>
        <authorList>
            <person name="Cai Y."/>
            <person name="Cai X."/>
            <person name="Wang Q."/>
            <person name="Wang P."/>
            <person name="Zhang Y."/>
            <person name="Cai C."/>
            <person name="Xu Y."/>
            <person name="Wang K."/>
            <person name="Zhou Z."/>
            <person name="Wang C."/>
            <person name="Geng S."/>
            <person name="Li B."/>
            <person name="Dong Q."/>
            <person name="Hou Y."/>
            <person name="Wang H."/>
            <person name="Ai P."/>
            <person name="Liu Z."/>
            <person name="Yi F."/>
            <person name="Sun M."/>
            <person name="An G."/>
            <person name="Cheng J."/>
            <person name="Zhang Y."/>
            <person name="Shi Q."/>
            <person name="Xie Y."/>
            <person name="Shi X."/>
            <person name="Chang Y."/>
            <person name="Huang F."/>
            <person name="Chen Y."/>
            <person name="Hong S."/>
            <person name="Mi L."/>
            <person name="Sun Q."/>
            <person name="Zhang L."/>
            <person name="Zhou B."/>
            <person name="Peng R."/>
            <person name="Zhang X."/>
            <person name="Liu F."/>
        </authorList>
    </citation>
    <scope>NUCLEOTIDE SEQUENCE [LARGE SCALE GENOMIC DNA]</scope>
    <source>
        <strain evidence="2">cv. PA1801</strain>
    </source>
</reference>
<sequence length="69" mass="7939">MVKFKDGGWNDWYVFWNYVSDALLSGRLKWPSCRFIQGASTSNFMVEWLIDGMSWLLAPPSSSPRGFSN</sequence>
<gene>
    <name evidence="1" type="ORF">EPI10_023087</name>
</gene>
<dbReference type="Proteomes" id="UP000325315">
    <property type="component" value="Unassembled WGS sequence"/>
</dbReference>